<evidence type="ECO:0000256" key="5">
    <source>
        <dbReference type="ARBA" id="ARBA00022705"/>
    </source>
</evidence>
<dbReference type="Proteomes" id="UP000603234">
    <property type="component" value="Unassembled WGS sequence"/>
</dbReference>
<dbReference type="SUPFAM" id="SSF48019">
    <property type="entry name" value="post-AAA+ oligomerization domain-like"/>
    <property type="match status" value="1"/>
</dbReference>
<keyword evidence="5" id="KW-0235">DNA replication</keyword>
<dbReference type="Gene3D" id="3.40.50.300">
    <property type="entry name" value="P-loop containing nucleotide triphosphate hydrolases"/>
    <property type="match status" value="1"/>
</dbReference>
<dbReference type="InterPro" id="IPR005790">
    <property type="entry name" value="DNA_polIII_delta"/>
</dbReference>
<keyword evidence="12" id="KW-1185">Reference proteome</keyword>
<proteinExistence type="inferred from homology"/>
<dbReference type="EC" id="2.7.7.7" evidence="1"/>
<dbReference type="PANTHER" id="PTHR34388:SF1">
    <property type="entry name" value="DNA POLYMERASE III SUBUNIT DELTA"/>
    <property type="match status" value="1"/>
</dbReference>
<dbReference type="Gene3D" id="1.10.8.60">
    <property type="match status" value="1"/>
</dbReference>
<keyword evidence="3 11" id="KW-0808">Transferase</keyword>
<dbReference type="InterPro" id="IPR010372">
    <property type="entry name" value="DNA_pol3_delta_N"/>
</dbReference>
<sequence>MNYKELNKNIKNNEISPVYLFTGPEQYIGHMMEKTLADIEISRGLETLNLTIYSDKNLDVSELLATCETLPLMSKKRMVIVRKEAQFDKITDKKDLERLTAYLEKPCPSTLLIIYWEQPDKRKKVYKAITKYGSVVVFEKLDAGELQAWITRRIQNAGKKIARSALDVFIQRSMYLANEKKNMEMVDNELNSLIDYIGDREEVTKEDVLLILPQSIEDGIFKMIDYAMTGDKGRALLMLSQFYQEGESPFGVFSLLLRQIRMLLMVKIHTGRGMPPKTVAGEMKLAPFVVNKILKNGRNYPLESLWDLMVLGADLDARMKLGEIDQNFALELFLMKIK</sequence>
<evidence type="ECO:0000313" key="12">
    <source>
        <dbReference type="Proteomes" id="UP000603234"/>
    </source>
</evidence>
<dbReference type="Gene3D" id="1.20.272.10">
    <property type="match status" value="1"/>
</dbReference>
<evidence type="ECO:0000256" key="2">
    <source>
        <dbReference type="ARBA" id="ARBA00017703"/>
    </source>
</evidence>
<dbReference type="NCBIfam" id="TIGR01128">
    <property type="entry name" value="holA"/>
    <property type="match status" value="1"/>
</dbReference>
<keyword evidence="6" id="KW-0239">DNA-directed DNA polymerase</keyword>
<evidence type="ECO:0000256" key="4">
    <source>
        <dbReference type="ARBA" id="ARBA00022695"/>
    </source>
</evidence>
<dbReference type="InterPro" id="IPR048466">
    <property type="entry name" value="DNA_pol3_delta-like_C"/>
</dbReference>
<evidence type="ECO:0000259" key="9">
    <source>
        <dbReference type="Pfam" id="PF06144"/>
    </source>
</evidence>
<keyword evidence="4 11" id="KW-0548">Nucleotidyltransferase</keyword>
<protein>
    <recommendedName>
        <fullName evidence="2">DNA polymerase III subunit delta</fullName>
        <ecNumber evidence="1">2.7.7.7</ecNumber>
    </recommendedName>
</protein>
<evidence type="ECO:0000313" key="11">
    <source>
        <dbReference type="EMBL" id="MBC3802843.1"/>
    </source>
</evidence>
<dbReference type="SUPFAM" id="SSF52540">
    <property type="entry name" value="P-loop containing nucleoside triphosphate hydrolases"/>
    <property type="match status" value="1"/>
</dbReference>
<comment type="similarity">
    <text evidence="7">Belongs to the DNA polymerase HolA subunit family.</text>
</comment>
<evidence type="ECO:0000259" key="10">
    <source>
        <dbReference type="Pfam" id="PF21694"/>
    </source>
</evidence>
<evidence type="ECO:0000256" key="7">
    <source>
        <dbReference type="ARBA" id="ARBA00034754"/>
    </source>
</evidence>
<dbReference type="GO" id="GO:0003887">
    <property type="term" value="F:DNA-directed DNA polymerase activity"/>
    <property type="evidence" value="ECO:0007669"/>
    <property type="project" value="UniProtKB-EC"/>
</dbReference>
<organism evidence="11 12">
    <name type="scientific">Acetobacterium fimetarium</name>
    <dbReference type="NCBI Taxonomy" id="52691"/>
    <lineage>
        <taxon>Bacteria</taxon>
        <taxon>Bacillati</taxon>
        <taxon>Bacillota</taxon>
        <taxon>Clostridia</taxon>
        <taxon>Eubacteriales</taxon>
        <taxon>Eubacteriaceae</taxon>
        <taxon>Acetobacterium</taxon>
    </lineage>
</organism>
<evidence type="ECO:0000256" key="6">
    <source>
        <dbReference type="ARBA" id="ARBA00022932"/>
    </source>
</evidence>
<dbReference type="RefSeq" id="WP_186840768.1">
    <property type="nucleotide sequence ID" value="NZ_WJBC01000001.1"/>
</dbReference>
<dbReference type="EMBL" id="WJBC01000001">
    <property type="protein sequence ID" value="MBC3802843.1"/>
    <property type="molecule type" value="Genomic_DNA"/>
</dbReference>
<evidence type="ECO:0000256" key="1">
    <source>
        <dbReference type="ARBA" id="ARBA00012417"/>
    </source>
</evidence>
<dbReference type="InterPro" id="IPR008921">
    <property type="entry name" value="DNA_pol3_clamp-load_cplx_C"/>
</dbReference>
<gene>
    <name evidence="11" type="primary">holA</name>
    <name evidence="11" type="ORF">GH808_00100</name>
</gene>
<feature type="domain" description="DNA polymerase III delta N-terminal" evidence="9">
    <location>
        <begin position="19"/>
        <end position="136"/>
    </location>
</feature>
<evidence type="ECO:0000256" key="3">
    <source>
        <dbReference type="ARBA" id="ARBA00022679"/>
    </source>
</evidence>
<dbReference type="PANTHER" id="PTHR34388">
    <property type="entry name" value="DNA POLYMERASE III SUBUNIT DELTA"/>
    <property type="match status" value="1"/>
</dbReference>
<evidence type="ECO:0000256" key="8">
    <source>
        <dbReference type="ARBA" id="ARBA00049244"/>
    </source>
</evidence>
<comment type="caution">
    <text evidence="11">The sequence shown here is derived from an EMBL/GenBank/DDBJ whole genome shotgun (WGS) entry which is preliminary data.</text>
</comment>
<reference evidence="11 12" key="1">
    <citation type="journal article" date="2020" name="mSystems">
        <title>Defining Genomic and Predicted Metabolic Features of the Acetobacterium Genus.</title>
        <authorList>
            <person name="Ross D.E."/>
            <person name="Marshall C.W."/>
            <person name="Gulliver D."/>
            <person name="May H.D."/>
            <person name="Norman R.S."/>
        </authorList>
    </citation>
    <scope>NUCLEOTIDE SEQUENCE [LARGE SCALE GENOMIC DNA]</scope>
    <source>
        <strain evidence="11 12">DSM 8238</strain>
    </source>
</reference>
<dbReference type="InterPro" id="IPR027417">
    <property type="entry name" value="P-loop_NTPase"/>
</dbReference>
<comment type="catalytic activity">
    <reaction evidence="8">
        <text>DNA(n) + a 2'-deoxyribonucleoside 5'-triphosphate = DNA(n+1) + diphosphate</text>
        <dbReference type="Rhea" id="RHEA:22508"/>
        <dbReference type="Rhea" id="RHEA-COMP:17339"/>
        <dbReference type="Rhea" id="RHEA-COMP:17340"/>
        <dbReference type="ChEBI" id="CHEBI:33019"/>
        <dbReference type="ChEBI" id="CHEBI:61560"/>
        <dbReference type="ChEBI" id="CHEBI:173112"/>
        <dbReference type="EC" id="2.7.7.7"/>
    </reaction>
</comment>
<accession>A0ABR6WQD8</accession>
<name>A0ABR6WQD8_9FIRM</name>
<dbReference type="Pfam" id="PF06144">
    <property type="entry name" value="DNA_pol3_delta"/>
    <property type="match status" value="1"/>
</dbReference>
<feature type="domain" description="DNA polymerase III delta subunit-like C-terminal" evidence="10">
    <location>
        <begin position="217"/>
        <end position="337"/>
    </location>
</feature>
<dbReference type="Pfam" id="PF21694">
    <property type="entry name" value="DNA_pol3_delta_C"/>
    <property type="match status" value="1"/>
</dbReference>